<gene>
    <name evidence="2" type="ORF">O4213_26530</name>
</gene>
<dbReference type="Pfam" id="PF00805">
    <property type="entry name" value="Pentapeptide"/>
    <property type="match status" value="2"/>
</dbReference>
<feature type="transmembrane region" description="Helical" evidence="1">
    <location>
        <begin position="20"/>
        <end position="40"/>
    </location>
</feature>
<dbReference type="Proteomes" id="UP001067235">
    <property type="component" value="Unassembled WGS sequence"/>
</dbReference>
<dbReference type="PANTHER" id="PTHR14136:SF17">
    <property type="entry name" value="BTB_POZ DOMAIN-CONTAINING PROTEIN KCTD9"/>
    <property type="match status" value="1"/>
</dbReference>
<keyword evidence="1" id="KW-0812">Transmembrane</keyword>
<dbReference type="RefSeq" id="WP_301574214.1">
    <property type="nucleotide sequence ID" value="NZ_JAPWIE010000010.1"/>
</dbReference>
<dbReference type="SUPFAM" id="SSF141571">
    <property type="entry name" value="Pentapeptide repeat-like"/>
    <property type="match status" value="1"/>
</dbReference>
<dbReference type="Gene3D" id="2.160.20.80">
    <property type="entry name" value="E3 ubiquitin-protein ligase SopA"/>
    <property type="match status" value="2"/>
</dbReference>
<keyword evidence="1" id="KW-0472">Membrane</keyword>
<keyword evidence="1" id="KW-1133">Transmembrane helix</keyword>
<evidence type="ECO:0000256" key="1">
    <source>
        <dbReference type="SAM" id="Phobius"/>
    </source>
</evidence>
<protein>
    <submittedName>
        <fullName evidence="2">Pentapeptide repeat-containing protein</fullName>
    </submittedName>
</protein>
<organism evidence="2 3">
    <name type="scientific">Gordonia rubripertincta</name>
    <name type="common">Rhodococcus corallinus</name>
    <dbReference type="NCBI Taxonomy" id="36822"/>
    <lineage>
        <taxon>Bacteria</taxon>
        <taxon>Bacillati</taxon>
        <taxon>Actinomycetota</taxon>
        <taxon>Actinomycetes</taxon>
        <taxon>Mycobacteriales</taxon>
        <taxon>Gordoniaceae</taxon>
        <taxon>Gordonia</taxon>
    </lineage>
</organism>
<keyword evidence="3" id="KW-1185">Reference proteome</keyword>
<evidence type="ECO:0000313" key="2">
    <source>
        <dbReference type="EMBL" id="MCZ4553571.1"/>
    </source>
</evidence>
<name>A0ABT4N5L4_GORRU</name>
<comment type="caution">
    <text evidence="2">The sequence shown here is derived from an EMBL/GenBank/DDBJ whole genome shotgun (WGS) entry which is preliminary data.</text>
</comment>
<reference evidence="2" key="1">
    <citation type="submission" date="2022-12" db="EMBL/GenBank/DDBJ databases">
        <authorList>
            <person name="Krivoruchko A.V."/>
            <person name="Elkin A."/>
        </authorList>
    </citation>
    <scope>NUCLEOTIDE SEQUENCE</scope>
    <source>
        <strain evidence="2">IEGM 1388</strain>
    </source>
</reference>
<sequence>MSTDPGRSTREPRWWVRDVLISGIVAVVISAGTIVGQKLIDDVRADRDHEISRQENARAERLENLRFVRGRSIADPTVERPFYAIDLAGLSLAGLDLPRANLGEAKLNGCDLLQTNLEGANLAYADLTEVVAIGVNLKGADLTGAVLRSVVINNELAQSPAPGQPVVLTELTGARAPRADFSRTALFDVSLAGIDLTDATFVDATFIGVDLTGADLTGADFEGVSYDEETVWPAGFTPPPSAE</sequence>
<evidence type="ECO:0000313" key="3">
    <source>
        <dbReference type="Proteomes" id="UP001067235"/>
    </source>
</evidence>
<proteinExistence type="predicted"/>
<dbReference type="PANTHER" id="PTHR14136">
    <property type="entry name" value="BTB_POZ DOMAIN-CONTAINING PROTEIN KCTD9"/>
    <property type="match status" value="1"/>
</dbReference>
<dbReference type="EMBL" id="JAPWIE010000010">
    <property type="protein sequence ID" value="MCZ4553571.1"/>
    <property type="molecule type" value="Genomic_DNA"/>
</dbReference>
<dbReference type="InterPro" id="IPR001646">
    <property type="entry name" value="5peptide_repeat"/>
</dbReference>
<dbReference type="InterPro" id="IPR051082">
    <property type="entry name" value="Pentapeptide-BTB/POZ_domain"/>
</dbReference>
<accession>A0ABT4N5L4</accession>